<feature type="compositionally biased region" description="Basic and acidic residues" evidence="1">
    <location>
        <begin position="270"/>
        <end position="285"/>
    </location>
</feature>
<dbReference type="AlphaFoldDB" id="W6K2B8"/>
<name>W6K2B8_9MICO</name>
<evidence type="ECO:0000313" key="4">
    <source>
        <dbReference type="Proteomes" id="UP000035763"/>
    </source>
</evidence>
<reference evidence="3 4" key="1">
    <citation type="journal article" date="2013" name="ISME J.">
        <title>A metabolic model for members of the genus Tetrasphaera involved in enhanced biological phosphorus removal.</title>
        <authorList>
            <person name="Kristiansen R."/>
            <person name="Nguyen H.T.T."/>
            <person name="Saunders A.M."/>
            <person name="Nielsen J.L."/>
            <person name="Wimmer R."/>
            <person name="Le V.Q."/>
            <person name="McIlroy S.J."/>
            <person name="Petrovski S."/>
            <person name="Seviour R.J."/>
            <person name="Calteau A."/>
            <person name="Nielsen K.L."/>
            <person name="Nielsen P.H."/>
        </authorList>
    </citation>
    <scope>NUCLEOTIDE SEQUENCE [LARGE SCALE GENOMIC DNA]</scope>
    <source>
        <strain evidence="3 4">Ben110</strain>
    </source>
</reference>
<dbReference type="PANTHER" id="PTHR33392:SF6">
    <property type="entry name" value="POLYISOPRENYL-TEICHOIC ACID--PEPTIDOGLYCAN TEICHOIC ACID TRANSFERASE TAGU"/>
    <property type="match status" value="1"/>
</dbReference>
<gene>
    <name evidence="3" type="ORF">BN11_60020</name>
</gene>
<keyword evidence="4" id="KW-1185">Reference proteome</keyword>
<dbReference type="Proteomes" id="UP000035763">
    <property type="component" value="Unassembled WGS sequence"/>
</dbReference>
<dbReference type="Pfam" id="PF13399">
    <property type="entry name" value="LytR_C"/>
    <property type="match status" value="2"/>
</dbReference>
<dbReference type="RefSeq" id="WP_162213135.1">
    <property type="nucleotide sequence ID" value="NZ_HG764815.1"/>
</dbReference>
<dbReference type="STRING" id="1193182.BN11_60020"/>
<comment type="caution">
    <text evidence="3">The sequence shown here is derived from an EMBL/GenBank/DDBJ whole genome shotgun (WGS) entry which is preliminary data.</text>
</comment>
<feature type="region of interest" description="Disordered" evidence="1">
    <location>
        <begin position="260"/>
        <end position="285"/>
    </location>
</feature>
<dbReference type="PANTHER" id="PTHR33392">
    <property type="entry name" value="POLYISOPRENYL-TEICHOIC ACID--PEPTIDOGLYCAN TEICHOIC ACID TRANSFERASE TAGU"/>
    <property type="match status" value="1"/>
</dbReference>
<protein>
    <recommendedName>
        <fullName evidence="2">LytR/CpsA/Psr regulator C-terminal domain-containing protein</fullName>
    </recommendedName>
</protein>
<organism evidence="3 4">
    <name type="scientific">Nostocoides australiense Ben110</name>
    <dbReference type="NCBI Taxonomy" id="1193182"/>
    <lineage>
        <taxon>Bacteria</taxon>
        <taxon>Bacillati</taxon>
        <taxon>Actinomycetota</taxon>
        <taxon>Actinomycetes</taxon>
        <taxon>Micrococcales</taxon>
        <taxon>Intrasporangiaceae</taxon>
        <taxon>Nostocoides</taxon>
    </lineage>
</organism>
<dbReference type="EMBL" id="CAJA01000485">
    <property type="protein sequence ID" value="CCH75266.1"/>
    <property type="molecule type" value="Genomic_DNA"/>
</dbReference>
<dbReference type="InterPro" id="IPR050922">
    <property type="entry name" value="LytR/CpsA/Psr_CW_biosynth"/>
</dbReference>
<evidence type="ECO:0000259" key="2">
    <source>
        <dbReference type="Pfam" id="PF13399"/>
    </source>
</evidence>
<sequence length="285" mass="30456">MPTAPEYARRSYRGRQRRRLALLVTLPSLILGTVSVGGAYSAGLLTRKPAAVCKPTVVEAPARDSFKIEVQNSNETPGEGAKVAKDLTKRGFTVTQVTNAPDGVYIKRSALVYHGKQGLDQALLVAAQIPGARAWNDGRAGTGVELVIGYGFNGLSYVPPAPPPLPGEITVNVYNTTYREGLAREVGDALRDRSFELGSVGNDPLMSFLPDDVAVIRHGPEGADAADVLLQHIPGARLVTDTREDTSLDLVLGNDYAALTPEAEIPKPAPRPEPKPDTIERPCTK</sequence>
<feature type="domain" description="LytR/CpsA/Psr regulator C-terminal" evidence="2">
    <location>
        <begin position="168"/>
        <end position="256"/>
    </location>
</feature>
<dbReference type="Gene3D" id="3.30.70.2390">
    <property type="match status" value="2"/>
</dbReference>
<proteinExistence type="predicted"/>
<dbReference type="InterPro" id="IPR027381">
    <property type="entry name" value="LytR/CpsA/Psr_C"/>
</dbReference>
<feature type="domain" description="LytR/CpsA/Psr regulator C-terminal" evidence="2">
    <location>
        <begin position="66"/>
        <end position="152"/>
    </location>
</feature>
<evidence type="ECO:0000256" key="1">
    <source>
        <dbReference type="SAM" id="MobiDB-lite"/>
    </source>
</evidence>
<accession>W6K2B8</accession>
<evidence type="ECO:0000313" key="3">
    <source>
        <dbReference type="EMBL" id="CCH75266.1"/>
    </source>
</evidence>